<dbReference type="InterPro" id="IPR001214">
    <property type="entry name" value="SET_dom"/>
</dbReference>
<dbReference type="InterPro" id="IPR036770">
    <property type="entry name" value="Ankyrin_rpt-contain_sf"/>
</dbReference>
<keyword evidence="1" id="KW-0040">ANK repeat</keyword>
<organism evidence="3 4">
    <name type="scientific">Cryptosporidium xiaoi</name>
    <dbReference type="NCBI Taxonomy" id="659607"/>
    <lineage>
        <taxon>Eukaryota</taxon>
        <taxon>Sar</taxon>
        <taxon>Alveolata</taxon>
        <taxon>Apicomplexa</taxon>
        <taxon>Conoidasida</taxon>
        <taxon>Coccidia</taxon>
        <taxon>Eucoccidiorida</taxon>
        <taxon>Eimeriorina</taxon>
        <taxon>Cryptosporidiidae</taxon>
        <taxon>Cryptosporidium</taxon>
    </lineage>
</organism>
<evidence type="ECO:0000256" key="1">
    <source>
        <dbReference type="PROSITE-ProRule" id="PRU00023"/>
    </source>
</evidence>
<dbReference type="PROSITE" id="PS50088">
    <property type="entry name" value="ANK_REPEAT"/>
    <property type="match status" value="3"/>
</dbReference>
<dbReference type="SUPFAM" id="SSF48403">
    <property type="entry name" value="Ankyrin repeat"/>
    <property type="match status" value="2"/>
</dbReference>
<feature type="domain" description="SET" evidence="2">
    <location>
        <begin position="183"/>
        <end position="456"/>
    </location>
</feature>
<dbReference type="PROSITE" id="PS50297">
    <property type="entry name" value="ANK_REP_REGION"/>
    <property type="match status" value="2"/>
</dbReference>
<dbReference type="SMART" id="SM00248">
    <property type="entry name" value="ANK"/>
    <property type="match status" value="6"/>
</dbReference>
<dbReference type="PANTHER" id="PTHR46455:SF5">
    <property type="entry name" value="SET AND MYND DOMAIN CONTAINING, ARTHROPOD-SPECIFIC, MEMBER 4, ISOFORM A"/>
    <property type="match status" value="1"/>
</dbReference>
<dbReference type="PANTHER" id="PTHR46455">
    <property type="entry name" value="SET AND MYND DOMAIN CONTAINING, ARTHROPOD-SPECIFIC, MEMBER 4, ISOFORM A"/>
    <property type="match status" value="1"/>
</dbReference>
<dbReference type="Proteomes" id="UP001311799">
    <property type="component" value="Unassembled WGS sequence"/>
</dbReference>
<evidence type="ECO:0000313" key="3">
    <source>
        <dbReference type="EMBL" id="KAK6588722.1"/>
    </source>
</evidence>
<protein>
    <recommendedName>
        <fullName evidence="2">SET domain-containing protein</fullName>
    </recommendedName>
</protein>
<proteinExistence type="predicted"/>
<sequence length="1558" mass="176407">MITTLVKVLDLPVRSKNVKNKVSQLDKLKNIVGVTRNIGSTVENDDSNEEVDRTLYKQSVESLLSMCRLLMRQGDSLLAIKQIKRFLFTEPTSLESHTFIALLYIKMGNYQKGYDHIMGIRFMTNDSNYDAKIASGSIMDSIIFQTCKLPLGLKSMSLVGYKLEDELSFDDRTLEYTYPYRVEKLVSTSGSYGPGQGTNDKLTALIATQQINVGELVHVEEPYALAPEVPSDLTIQTTCFHCLREREVYDHAFSCSVHPNTCPFVFCRWECMIKHSRRHELECDFIGNIVVISNQSNLPISFLLLAIRCLFQTYLDNNSFVGKNESISLKLLDLPSYYDTIEMIYPDLYSNIEIATERLIYTIPSHLRLFLSKRELKTFLLSLYSNKLPISITSASSTFNSSPVPISTGLGLFPKVSRFQHSCIPSCVYYLNEENKICLRAAYNIPENSNLTISYISDLYQPTYKRKSMVNSFKVFLCMCSRCLDDTENNLFLEGIRCPFCITGFFVPVPMLKKEETHDSNYDLQSNNKGLMGKGSLIKSSLISKENSKLVSFQKNEDKFTPEMKTLCERARISGKYGELQTKWKCNNCGEYSGELNDYCSQLSEEMDKHYKYAVDSFQKSDSILSKKLFEKFIENYSLLLHKNHYYIYNSRSYLIGLYNCSDSNDSKSSFKYCKSVVISACKVFPICYHEKVHLFLSLADIIYKKEMLQKVSQRGLFNNTKELIMECLWLSLFNSLVCYGPKSPIYLYCFERIRLYSSILGVITPPSNLRIRITSIDLYSKLNREILGNSTISKSANYISTLSEYSALLFIASIKGHLKAIAQLLVGDVKDILLNQITYLPTGLNLIGMAAGNLRDDVCSLLIEEGSDLLYKNELGITPLHSLCLFPNLQDDYIDKNNDKKSAIIAREMIRKTCKMDNDKLSNINNNKNEGKVGDRKINGSNIDINNEINIPKKNTNRYKLLYSKTIRWLGSNSPLHIAAYRGRGTLCSELIHGGTDPNIENIELAIPLHLASLNGHTDTVKTLLKYGSNVDKENYQGITSLLLSIYSLKYDTMKLLLENGANLGHVSDVLKMNSIHMLVTGLCSNTSLSYKFPTKLDDLPYLSHTGYNNKDLNTYVYSMGTSHTGFGNNISTKILSLPIQTPTAELLYISPKEMLIRLNNTFEIVTYLSNMYEISPLLRQKDLNGFNPYELLDSMWNSFLKIRNESISNQGLWYSSLSDEDKISTQELWTHIMQRVERLLEMLKVNNVIYDINEDDPESELPLPKKECKGIDNTNNNENMNKLKSKLFNNDDKYLVRKKYNEQIITKKMGDPINNFELNNIISDSNIKEIKDVLSKRREDYSDGYKKGKMFKNLNLVSNTKGSGSDVLLNSNKLDGENKNKLPMSQSKSIFATTKNIGKKSSTLLKPSVLNSSELSSKVTTDSKLSLKQKIQSQTLNKTGELSGNTIKLNSLVEKSSAKKATLVLKQKTVQNNDKPIKKVLVLKPASGVSSDIGVSLKPMIKGKSVGGIDSTNIKVDFSKLKMLSPKKIEIKTSSLVQPKSVPKIVVKAKLIPKKI</sequence>
<dbReference type="Gene3D" id="1.25.40.20">
    <property type="entry name" value="Ankyrin repeat-containing domain"/>
    <property type="match status" value="2"/>
</dbReference>
<feature type="repeat" description="ANK" evidence="1">
    <location>
        <begin position="1038"/>
        <end position="1070"/>
    </location>
</feature>
<reference evidence="3 4" key="1">
    <citation type="submission" date="2023-10" db="EMBL/GenBank/DDBJ databases">
        <title>Comparative genomics analysis reveals potential genetic determinants of host preference in Cryptosporidium xiaoi.</title>
        <authorList>
            <person name="Xiao L."/>
            <person name="Li J."/>
        </authorList>
    </citation>
    <scope>NUCLEOTIDE SEQUENCE [LARGE SCALE GENOMIC DNA]</scope>
    <source>
        <strain evidence="3 4">52996</strain>
    </source>
</reference>
<dbReference type="SUPFAM" id="SSF48452">
    <property type="entry name" value="TPR-like"/>
    <property type="match status" value="1"/>
</dbReference>
<feature type="repeat" description="ANK" evidence="1">
    <location>
        <begin position="1005"/>
        <end position="1037"/>
    </location>
</feature>
<evidence type="ECO:0000259" key="2">
    <source>
        <dbReference type="PROSITE" id="PS50280"/>
    </source>
</evidence>
<accession>A0AAV9XVS6</accession>
<dbReference type="CDD" id="cd20071">
    <property type="entry name" value="SET_SMYD"/>
    <property type="match status" value="1"/>
</dbReference>
<dbReference type="InterPro" id="IPR046341">
    <property type="entry name" value="SET_dom_sf"/>
</dbReference>
<keyword evidence="4" id="KW-1185">Reference proteome</keyword>
<dbReference type="Pfam" id="PF12796">
    <property type="entry name" value="Ank_2"/>
    <property type="match status" value="1"/>
</dbReference>
<dbReference type="Gene3D" id="1.10.220.160">
    <property type="match status" value="1"/>
</dbReference>
<dbReference type="Gene3D" id="2.170.270.10">
    <property type="entry name" value="SET domain"/>
    <property type="match status" value="1"/>
</dbReference>
<dbReference type="Gene3D" id="6.10.140.2220">
    <property type="match status" value="1"/>
</dbReference>
<dbReference type="InterPro" id="IPR053010">
    <property type="entry name" value="SET_SmydA-8"/>
</dbReference>
<dbReference type="PROSITE" id="PS50280">
    <property type="entry name" value="SET"/>
    <property type="match status" value="1"/>
</dbReference>
<evidence type="ECO:0000313" key="4">
    <source>
        <dbReference type="Proteomes" id="UP001311799"/>
    </source>
</evidence>
<comment type="caution">
    <text evidence="3">The sequence shown here is derived from an EMBL/GenBank/DDBJ whole genome shotgun (WGS) entry which is preliminary data.</text>
</comment>
<gene>
    <name evidence="3" type="ORF">RS030_3481</name>
</gene>
<dbReference type="EMBL" id="JAWDEY010000031">
    <property type="protein sequence ID" value="KAK6588722.1"/>
    <property type="molecule type" value="Genomic_DNA"/>
</dbReference>
<name>A0AAV9XVS6_9CRYT</name>
<dbReference type="InterPro" id="IPR002110">
    <property type="entry name" value="Ankyrin_rpt"/>
</dbReference>
<dbReference type="InterPro" id="IPR011990">
    <property type="entry name" value="TPR-like_helical_dom_sf"/>
</dbReference>
<dbReference type="SUPFAM" id="SSF82199">
    <property type="entry name" value="SET domain"/>
    <property type="match status" value="1"/>
</dbReference>
<feature type="repeat" description="ANK" evidence="1">
    <location>
        <begin position="972"/>
        <end position="1004"/>
    </location>
</feature>